<dbReference type="EMBL" id="LHPF02000010">
    <property type="protein sequence ID" value="PSC72380.1"/>
    <property type="molecule type" value="Genomic_DNA"/>
</dbReference>
<feature type="DNA-binding region" description="Homeobox" evidence="5">
    <location>
        <begin position="147"/>
        <end position="206"/>
    </location>
</feature>
<keyword evidence="2" id="KW-0227">DNA damage</keyword>
<dbReference type="InterPro" id="IPR009057">
    <property type="entry name" value="Homeodomain-like_sf"/>
</dbReference>
<dbReference type="GO" id="GO:0033186">
    <property type="term" value="C:CAF-1 complex"/>
    <property type="evidence" value="ECO:0007669"/>
    <property type="project" value="TreeGrafter"/>
</dbReference>
<evidence type="ECO:0000256" key="6">
    <source>
        <dbReference type="RuleBase" id="RU000682"/>
    </source>
</evidence>
<dbReference type="PROSITE" id="PS50071">
    <property type="entry name" value="HOMEOBOX_2"/>
    <property type="match status" value="1"/>
</dbReference>
<keyword evidence="5 6" id="KW-0371">Homeobox</keyword>
<name>A0A2P6VE55_9CHLO</name>
<reference evidence="9 10" key="1">
    <citation type="journal article" date="2018" name="Plant J.">
        <title>Genome sequences of Chlorella sorokiniana UTEX 1602 and Micractinium conductrix SAG 241.80: implications to maltose excretion by a green alga.</title>
        <authorList>
            <person name="Arriola M.B."/>
            <person name="Velmurugan N."/>
            <person name="Zhang Y."/>
            <person name="Plunkett M.H."/>
            <person name="Hondzo H."/>
            <person name="Barney B.M."/>
        </authorList>
    </citation>
    <scope>NUCLEOTIDE SEQUENCE [LARGE SCALE GENOMIC DNA]</scope>
    <source>
        <strain evidence="9 10">SAG 241.80</strain>
    </source>
</reference>
<dbReference type="GO" id="GO:0005634">
    <property type="term" value="C:nucleus"/>
    <property type="evidence" value="ECO:0007669"/>
    <property type="project" value="UniProtKB-SubCell"/>
</dbReference>
<gene>
    <name evidence="9" type="ORF">C2E20_4249</name>
</gene>
<evidence type="ECO:0000256" key="2">
    <source>
        <dbReference type="ARBA" id="ARBA00022763"/>
    </source>
</evidence>
<protein>
    <submittedName>
        <fullName evidence="9">Chromatin assembly factor 1 subunit A-A</fullName>
    </submittedName>
</protein>
<dbReference type="SUPFAM" id="SSF46689">
    <property type="entry name" value="Homeodomain-like"/>
    <property type="match status" value="1"/>
</dbReference>
<feature type="region of interest" description="Disordered" evidence="7">
    <location>
        <begin position="593"/>
        <end position="682"/>
    </location>
</feature>
<evidence type="ECO:0000313" key="10">
    <source>
        <dbReference type="Proteomes" id="UP000239649"/>
    </source>
</evidence>
<proteinExistence type="predicted"/>
<dbReference type="Pfam" id="PF00046">
    <property type="entry name" value="Homeodomain"/>
    <property type="match status" value="1"/>
</dbReference>
<dbReference type="GO" id="GO:0006281">
    <property type="term" value="P:DNA repair"/>
    <property type="evidence" value="ECO:0007669"/>
    <property type="project" value="UniProtKB-KW"/>
</dbReference>
<keyword evidence="3" id="KW-0234">DNA repair</keyword>
<feature type="compositionally biased region" description="Low complexity" evidence="7">
    <location>
        <begin position="226"/>
        <end position="260"/>
    </location>
</feature>
<feature type="domain" description="Homeobox" evidence="8">
    <location>
        <begin position="145"/>
        <end position="205"/>
    </location>
</feature>
<evidence type="ECO:0000259" key="8">
    <source>
        <dbReference type="PROSITE" id="PS50071"/>
    </source>
</evidence>
<dbReference type="PANTHER" id="PTHR15272:SF0">
    <property type="entry name" value="CHROMATIN ASSEMBLY FACTOR 1 SUBUNIT A"/>
    <property type="match status" value="1"/>
</dbReference>
<evidence type="ECO:0000256" key="7">
    <source>
        <dbReference type="SAM" id="MobiDB-lite"/>
    </source>
</evidence>
<feature type="compositionally biased region" description="Low complexity" evidence="7">
    <location>
        <begin position="1066"/>
        <end position="1083"/>
    </location>
</feature>
<dbReference type="SMART" id="SM00389">
    <property type="entry name" value="HOX"/>
    <property type="match status" value="1"/>
</dbReference>
<feature type="compositionally biased region" description="Low complexity" evidence="7">
    <location>
        <begin position="78"/>
        <end position="138"/>
    </location>
</feature>
<sequence length="1440" mass="145832">MFKAIKKGKSGNSETKGTLAALWSKKAAPKEGSPSENAPDNSAPAPGGEPAGSPAPEHTPAPEPNAPATAGPPPAEPPAAADTAITAAVPDPSPEPAKASAAVAAAVAQPASGSGKAVTPAAPAAAAPVSAGPASGAGADKKRKRGRPAAKDLWSEEQRSALAELFAQGEYPSGAAKAAVAAQTGLEPAQVDKWFQKERKRVREETGAPPKRGGGRPKASGGAGAGAAPASGEEAGGVDAAEAAADATAEAAAVGGAAAEMMDVDAPTPGPDAAEPAQQQQQQQQQQPAGPAIVPQVAAEAPQPINAADAAAPAAAKPAAQQEQAAEASPTEQPAAAAPAAPASRATLASAAAQPGAATKTPATAAPTVQHTVSAEEKEALIAQLEGEAAELQARGLAAPLHALPAAAAAAAQDGDAAVEAPERVGFSEARLAEWLVGQRAPLSRLAAALLPLFKVSDSEAPLEPAVLNSHIVNLAARKSHGPKDGGSALMNALEDDAPGHLWQWELRDLKVLPKEARPAAQAAKRRAAHVQERLGAVSAALHLLGGHPGGKASAKLAKALDALQKAKTLAQVEAEEAAEQEAAAAKAAAKKAASASKPGVTAEDKARQKAEKEAAKEAEKASKEAEKERHKAEKEAAKEAEKAAKEAEKERAKAEKEAEKERKAKEAEEAKIAKKAGVKDTAALKKQQGFMSMFVKAKPPAAAGTSCAAAAGPSPDRATHGGASQQTSQAGTASQQTRQRGGDDATATKGKKREMAIQWKPADPATLHWSAPLQPSTAGSMDAAAGQPFSVAQVQTDWQALLQGMKWRRREAAAQARPLGLPPSWQRKRDGVQVAQRHADRLQESGADLSALRTWRRKLIYFGGDSQRPPYYGSHAPSAVVRPRRYLAQDEVLDYEEMSDLDWEEEPADASSLSDAEDEASEMPGGEEEEEQDSFICEDGYLSEDEGVQMDDLEDGTAAMPLELPEGAAAAAGIDPQRLLSMQQLDAQMDRARRAGKPLIISRLPTPAGADAQANNNNGVIQGDASLLAALAAEVLLPGARVGVPEDLAVELAGGAPATAPKSAAPVAAAAGGSAKPSGPGRPRFERPTDLLPDLLRLVQAEPTLQKGKIAERFIAAHPGRSIPKKWVEESLREHADFKGTKRGWVLRPAALVLLAEVPPAPADGGAPTTDAAAAGGVQPTPAAAPTGGMDRFLFKGVAGTPAVPSALRPNAPPSEFKAPGRLVTTTAAGASAAAADSPLPPLALPGRVEGGTSDPFWRRLVQHIEAAEEGGGGGGTALPFEAAFEAAPLACLVASMPANILTVLVSELAAPGAPLARRTAVLRSLAAAVAALAAAEAKSCVDSLTASQQVWQDRGAPLAASLSELCREPGLEAGLAACVEAARGGGDAALAASAAAVAGALVGSEACQAALAEAGAGLRVQLEAALAAAAAAPAPMQC</sequence>
<dbReference type="GO" id="GO:0003677">
    <property type="term" value="F:DNA binding"/>
    <property type="evidence" value="ECO:0007669"/>
    <property type="project" value="UniProtKB-UniRule"/>
</dbReference>
<evidence type="ECO:0000256" key="3">
    <source>
        <dbReference type="ARBA" id="ARBA00023204"/>
    </source>
</evidence>
<feature type="compositionally biased region" description="Basic and acidic residues" evidence="7">
    <location>
        <begin position="603"/>
        <end position="673"/>
    </location>
</feature>
<dbReference type="PANTHER" id="PTHR15272">
    <property type="entry name" value="CHROMATIN ASSEMBLY FACTOR 1 SUBUNIT A CAF-1 SUBUNIT A"/>
    <property type="match status" value="1"/>
</dbReference>
<comment type="caution">
    <text evidence="9">The sequence shown here is derived from an EMBL/GenBank/DDBJ whole genome shotgun (WGS) entry which is preliminary data.</text>
</comment>
<feature type="compositionally biased region" description="Acidic residues" evidence="7">
    <location>
        <begin position="916"/>
        <end position="934"/>
    </location>
</feature>
<evidence type="ECO:0000256" key="5">
    <source>
        <dbReference type="PROSITE-ProRule" id="PRU00108"/>
    </source>
</evidence>
<keyword evidence="10" id="KW-1185">Reference proteome</keyword>
<feature type="compositionally biased region" description="Acidic residues" evidence="7">
    <location>
        <begin position="899"/>
        <end position="909"/>
    </location>
</feature>
<dbReference type="STRING" id="554055.A0A2P6VE55"/>
<feature type="compositionally biased region" description="Low complexity" evidence="7">
    <location>
        <begin position="271"/>
        <end position="368"/>
    </location>
</feature>
<feature type="region of interest" description="Disordered" evidence="7">
    <location>
        <begin position="181"/>
        <end position="370"/>
    </location>
</feature>
<dbReference type="InterPro" id="IPR001356">
    <property type="entry name" value="HD"/>
</dbReference>
<dbReference type="InterPro" id="IPR022043">
    <property type="entry name" value="CAF1A_DD"/>
</dbReference>
<accession>A0A2P6VE55</accession>
<organism evidence="9 10">
    <name type="scientific">Micractinium conductrix</name>
    <dbReference type="NCBI Taxonomy" id="554055"/>
    <lineage>
        <taxon>Eukaryota</taxon>
        <taxon>Viridiplantae</taxon>
        <taxon>Chlorophyta</taxon>
        <taxon>core chlorophytes</taxon>
        <taxon>Trebouxiophyceae</taxon>
        <taxon>Chlorellales</taxon>
        <taxon>Chlorellaceae</taxon>
        <taxon>Chlorella clade</taxon>
        <taxon>Micractinium</taxon>
    </lineage>
</organism>
<feature type="region of interest" description="Disordered" evidence="7">
    <location>
        <begin position="1"/>
        <end position="155"/>
    </location>
</feature>
<feature type="compositionally biased region" description="Low complexity" evidence="7">
    <location>
        <begin position="42"/>
        <end position="56"/>
    </location>
</feature>
<keyword evidence="5 6" id="KW-0238">DNA-binding</keyword>
<dbReference type="GO" id="GO:0006334">
    <property type="term" value="P:nucleosome assembly"/>
    <property type="evidence" value="ECO:0007669"/>
    <property type="project" value="TreeGrafter"/>
</dbReference>
<dbReference type="Gene3D" id="1.10.10.60">
    <property type="entry name" value="Homeodomain-like"/>
    <property type="match status" value="1"/>
</dbReference>
<feature type="region of interest" description="Disordered" evidence="7">
    <location>
        <begin position="1066"/>
        <end position="1089"/>
    </location>
</feature>
<dbReference type="Proteomes" id="UP000239649">
    <property type="component" value="Unassembled WGS sequence"/>
</dbReference>
<feature type="compositionally biased region" description="Low complexity" evidence="7">
    <location>
        <begin position="700"/>
        <end position="738"/>
    </location>
</feature>
<feature type="region of interest" description="Disordered" evidence="7">
    <location>
        <begin position="700"/>
        <end position="769"/>
    </location>
</feature>
<feature type="region of interest" description="Disordered" evidence="7">
    <location>
        <begin position="899"/>
        <end position="935"/>
    </location>
</feature>
<dbReference type="OrthoDB" id="515906at2759"/>
<comment type="subcellular location">
    <subcellularLocation>
        <location evidence="1 5 6">Nucleus</location>
    </subcellularLocation>
</comment>
<evidence type="ECO:0000256" key="1">
    <source>
        <dbReference type="ARBA" id="ARBA00004123"/>
    </source>
</evidence>
<dbReference type="Pfam" id="PF12253">
    <property type="entry name" value="CAF1A_dimeriz"/>
    <property type="match status" value="1"/>
</dbReference>
<feature type="compositionally biased region" description="Pro residues" evidence="7">
    <location>
        <begin position="57"/>
        <end position="77"/>
    </location>
</feature>
<dbReference type="CDD" id="cd00086">
    <property type="entry name" value="homeodomain"/>
    <property type="match status" value="1"/>
</dbReference>
<evidence type="ECO:0000256" key="4">
    <source>
        <dbReference type="ARBA" id="ARBA00023242"/>
    </source>
</evidence>
<evidence type="ECO:0000313" key="9">
    <source>
        <dbReference type="EMBL" id="PSC72380.1"/>
    </source>
</evidence>
<keyword evidence="4 5" id="KW-0539">Nucleus</keyword>
<feature type="compositionally biased region" description="Basic and acidic residues" evidence="7">
    <location>
        <begin position="194"/>
        <end position="206"/>
    </location>
</feature>